<dbReference type="RefSeq" id="WP_079426085.1">
    <property type="nucleotide sequence ID" value="NZ_MZGV01000039.1"/>
</dbReference>
<dbReference type="OrthoDB" id="1938570at2"/>
<feature type="transmembrane region" description="Helical" evidence="1">
    <location>
        <begin position="282"/>
        <end position="302"/>
    </location>
</feature>
<organism evidence="2 3">
    <name type="scientific">Clostridium oryzae</name>
    <dbReference type="NCBI Taxonomy" id="1450648"/>
    <lineage>
        <taxon>Bacteria</taxon>
        <taxon>Bacillati</taxon>
        <taxon>Bacillota</taxon>
        <taxon>Clostridia</taxon>
        <taxon>Eubacteriales</taxon>
        <taxon>Clostridiaceae</taxon>
        <taxon>Clostridium</taxon>
    </lineage>
</organism>
<feature type="transmembrane region" description="Helical" evidence="1">
    <location>
        <begin position="78"/>
        <end position="100"/>
    </location>
</feature>
<accession>A0A1V4IID3</accession>
<feature type="transmembrane region" description="Helical" evidence="1">
    <location>
        <begin position="644"/>
        <end position="662"/>
    </location>
</feature>
<feature type="transmembrane region" description="Helical" evidence="1">
    <location>
        <begin position="106"/>
        <end position="125"/>
    </location>
</feature>
<feature type="transmembrane region" description="Helical" evidence="1">
    <location>
        <begin position="475"/>
        <end position="496"/>
    </location>
</feature>
<keyword evidence="1" id="KW-0812">Transmembrane</keyword>
<feature type="transmembrane region" description="Helical" evidence="1">
    <location>
        <begin position="6"/>
        <end position="24"/>
    </location>
</feature>
<evidence type="ECO:0000256" key="1">
    <source>
        <dbReference type="SAM" id="Phobius"/>
    </source>
</evidence>
<dbReference type="Proteomes" id="UP000190080">
    <property type="component" value="Unassembled WGS sequence"/>
</dbReference>
<keyword evidence="1" id="KW-1133">Transmembrane helix</keyword>
<proteinExistence type="predicted"/>
<protein>
    <submittedName>
        <fullName evidence="2">Uncharacterized protein</fullName>
    </submittedName>
</protein>
<comment type="caution">
    <text evidence="2">The sequence shown here is derived from an EMBL/GenBank/DDBJ whole genome shotgun (WGS) entry which is preliminary data.</text>
</comment>
<feature type="transmembrane region" description="Helical" evidence="1">
    <location>
        <begin position="243"/>
        <end position="262"/>
    </location>
</feature>
<evidence type="ECO:0000313" key="3">
    <source>
        <dbReference type="Proteomes" id="UP000190080"/>
    </source>
</evidence>
<sequence>MNNVYILLVMAWVSAISFFIYFYIKKKKKKSERAVNLFNGLYKYIIKLPIINKEIIEIKKRLYDNNLWDERMLRYKALLYYAASWFAAVLCFAFVIFYFYEDKFEIFTLSIFCYYVKIIVLEHLIGDDTKLLNGLNEFNEDLIHDYQLQRDIDKSVEQAQYENSSMLLINHIENMKPALDSLEDLDNYFNECSNDYLRLTALNCSLTKEFGDTAINEDESSFTANIKHFNRLIKMELFKRRQLKYWLGGAALFCIVPLLGFTPFDSWVNKFAPFLKSFYCSSWGFIIKLFLTMVTLVFFYMIRNYRRVDYREIREKKYYWEDRLLKVKFIRLIIDRVKPKKGTKRFYYYRKLINKSQTHTKFEWVFLHRIIISILVFFFMLTVAFTIHRINYQNDVTDYPTIFGNDVITVNGQQLDAGKLIKDTSLKLKNVRYARINAIKQSLIADGLQDKVEINKLSANINTKIDKLNNEYIKWYEILACFLIAVVSSWIPIWYLKLKVKSNSYNMQSELMTFETIIMVLMNFEDSTIDKILIHMSRFAHIFKNPIDDAIFNLQKGTDEALGNVITGYRPRTNEEEALTELMEKVDYKPFKNLIKNLMKVEDIKVAQAFSNLSSYRNEYAKEREEENKKVVAKRVSRGRMLSLIPYFLVVFLYVIAPMMIVTNNSYDKFNDDIANELINSQS</sequence>
<reference evidence="2 3" key="1">
    <citation type="submission" date="2017-03" db="EMBL/GenBank/DDBJ databases">
        <title>Genome sequence of Clostridium oryzae DSM 28571.</title>
        <authorList>
            <person name="Poehlein A."/>
            <person name="Daniel R."/>
        </authorList>
    </citation>
    <scope>NUCLEOTIDE SEQUENCE [LARGE SCALE GENOMIC DNA]</scope>
    <source>
        <strain evidence="2 3">DSM 28571</strain>
    </source>
</reference>
<dbReference type="STRING" id="1450648.CLORY_31130"/>
<evidence type="ECO:0000313" key="2">
    <source>
        <dbReference type="EMBL" id="OPJ59768.1"/>
    </source>
</evidence>
<dbReference type="EMBL" id="MZGV01000039">
    <property type="protein sequence ID" value="OPJ59768.1"/>
    <property type="molecule type" value="Genomic_DNA"/>
</dbReference>
<name>A0A1V4IID3_9CLOT</name>
<gene>
    <name evidence="2" type="ORF">CLORY_31130</name>
</gene>
<keyword evidence="3" id="KW-1185">Reference proteome</keyword>
<feature type="transmembrane region" description="Helical" evidence="1">
    <location>
        <begin position="366"/>
        <end position="387"/>
    </location>
</feature>
<keyword evidence="1" id="KW-0472">Membrane</keyword>
<dbReference type="AlphaFoldDB" id="A0A1V4IID3"/>